<sequence length="100" mass="10584">MCSHGGRDLGGMVAWRHGHHCSGSTVAMAMATPTPSPPPAPRLSPGTPSQPNPTHTTPLHTKPHQTKHPQTSASELISKVEALPLSGLDFSSSFLLRLYV</sequence>
<gene>
    <name evidence="2" type="ORF">KC19_10G038800</name>
</gene>
<proteinExistence type="predicted"/>
<evidence type="ECO:0000256" key="1">
    <source>
        <dbReference type="SAM" id="MobiDB-lite"/>
    </source>
</evidence>
<protein>
    <submittedName>
        <fullName evidence="2">Uncharacterized protein</fullName>
    </submittedName>
</protein>
<name>A0A8T0GGV9_CERPU</name>
<evidence type="ECO:0000313" key="2">
    <source>
        <dbReference type="EMBL" id="KAG0558571.1"/>
    </source>
</evidence>
<accession>A0A8T0GGV9</accession>
<organism evidence="2 3">
    <name type="scientific">Ceratodon purpureus</name>
    <name type="common">Fire moss</name>
    <name type="synonym">Dicranum purpureum</name>
    <dbReference type="NCBI Taxonomy" id="3225"/>
    <lineage>
        <taxon>Eukaryota</taxon>
        <taxon>Viridiplantae</taxon>
        <taxon>Streptophyta</taxon>
        <taxon>Embryophyta</taxon>
        <taxon>Bryophyta</taxon>
        <taxon>Bryophytina</taxon>
        <taxon>Bryopsida</taxon>
        <taxon>Dicranidae</taxon>
        <taxon>Pseudoditrichales</taxon>
        <taxon>Ditrichaceae</taxon>
        <taxon>Ceratodon</taxon>
    </lineage>
</organism>
<feature type="compositionally biased region" description="Low complexity" evidence="1">
    <location>
        <begin position="43"/>
        <end position="60"/>
    </location>
</feature>
<reference evidence="2" key="1">
    <citation type="submission" date="2020-06" db="EMBL/GenBank/DDBJ databases">
        <title>WGS assembly of Ceratodon purpureus strain R40.</title>
        <authorList>
            <person name="Carey S.B."/>
            <person name="Jenkins J."/>
            <person name="Shu S."/>
            <person name="Lovell J.T."/>
            <person name="Sreedasyam A."/>
            <person name="Maumus F."/>
            <person name="Tiley G.P."/>
            <person name="Fernandez-Pozo N."/>
            <person name="Barry K."/>
            <person name="Chen C."/>
            <person name="Wang M."/>
            <person name="Lipzen A."/>
            <person name="Daum C."/>
            <person name="Saski C.A."/>
            <person name="Payton A.C."/>
            <person name="Mcbreen J.C."/>
            <person name="Conrad R.E."/>
            <person name="Kollar L.M."/>
            <person name="Olsson S."/>
            <person name="Huttunen S."/>
            <person name="Landis J.B."/>
            <person name="Wickett N.J."/>
            <person name="Johnson M.G."/>
            <person name="Rensing S.A."/>
            <person name="Grimwood J."/>
            <person name="Schmutz J."/>
            <person name="Mcdaniel S.F."/>
        </authorList>
    </citation>
    <scope>NUCLEOTIDE SEQUENCE</scope>
    <source>
        <strain evidence="2">R40</strain>
    </source>
</reference>
<keyword evidence="3" id="KW-1185">Reference proteome</keyword>
<feature type="region of interest" description="Disordered" evidence="1">
    <location>
        <begin position="28"/>
        <end position="73"/>
    </location>
</feature>
<dbReference type="Proteomes" id="UP000822688">
    <property type="component" value="Chromosome 10"/>
</dbReference>
<dbReference type="AlphaFoldDB" id="A0A8T0GGV9"/>
<comment type="caution">
    <text evidence="2">The sequence shown here is derived from an EMBL/GenBank/DDBJ whole genome shotgun (WGS) entry which is preliminary data.</text>
</comment>
<evidence type="ECO:0000313" key="3">
    <source>
        <dbReference type="Proteomes" id="UP000822688"/>
    </source>
</evidence>
<dbReference type="EMBL" id="CM026431">
    <property type="protein sequence ID" value="KAG0558571.1"/>
    <property type="molecule type" value="Genomic_DNA"/>
</dbReference>